<evidence type="ECO:0000256" key="1">
    <source>
        <dbReference type="SAM" id="MobiDB-lite"/>
    </source>
</evidence>
<comment type="caution">
    <text evidence="2">The sequence shown here is derived from an EMBL/GenBank/DDBJ whole genome shotgun (WGS) entry which is preliminary data.</text>
</comment>
<protein>
    <submittedName>
        <fullName evidence="2">Uncharacterized protein</fullName>
    </submittedName>
</protein>
<name>A0ABD0LR91_9CAEN</name>
<reference evidence="2 3" key="1">
    <citation type="journal article" date="2023" name="Sci. Data">
        <title>Genome assembly of the Korean intertidal mud-creeper Batillaria attramentaria.</title>
        <authorList>
            <person name="Patra A.K."/>
            <person name="Ho P.T."/>
            <person name="Jun S."/>
            <person name="Lee S.J."/>
            <person name="Kim Y."/>
            <person name="Won Y.J."/>
        </authorList>
    </citation>
    <scope>NUCLEOTIDE SEQUENCE [LARGE SCALE GENOMIC DNA]</scope>
    <source>
        <strain evidence="2">Wonlab-2016</strain>
    </source>
</reference>
<dbReference type="EMBL" id="JACVVK020000030">
    <property type="protein sequence ID" value="KAK7501765.1"/>
    <property type="molecule type" value="Genomic_DNA"/>
</dbReference>
<sequence>MRPRYGTAGDMTNSTAVLDSRAVMQPAARADIVMGKISVEFEPDCMCPGPVISAEAAADLEHCAAHTEPCGRPVSRKPGVDGHSGSTQEAPEETNREATECEQNSRGLAHQAEKMWHRLFGRDANRKPTKKCTYNFQYS</sequence>
<evidence type="ECO:0000313" key="2">
    <source>
        <dbReference type="EMBL" id="KAK7501765.1"/>
    </source>
</evidence>
<proteinExistence type="predicted"/>
<dbReference type="AlphaFoldDB" id="A0ABD0LR91"/>
<evidence type="ECO:0000313" key="3">
    <source>
        <dbReference type="Proteomes" id="UP001519460"/>
    </source>
</evidence>
<organism evidence="2 3">
    <name type="scientific">Batillaria attramentaria</name>
    <dbReference type="NCBI Taxonomy" id="370345"/>
    <lineage>
        <taxon>Eukaryota</taxon>
        <taxon>Metazoa</taxon>
        <taxon>Spiralia</taxon>
        <taxon>Lophotrochozoa</taxon>
        <taxon>Mollusca</taxon>
        <taxon>Gastropoda</taxon>
        <taxon>Caenogastropoda</taxon>
        <taxon>Sorbeoconcha</taxon>
        <taxon>Cerithioidea</taxon>
        <taxon>Batillariidae</taxon>
        <taxon>Batillaria</taxon>
    </lineage>
</organism>
<accession>A0ABD0LR91</accession>
<dbReference type="Proteomes" id="UP001519460">
    <property type="component" value="Unassembled WGS sequence"/>
</dbReference>
<gene>
    <name evidence="2" type="ORF">BaRGS_00007196</name>
</gene>
<feature type="region of interest" description="Disordered" evidence="1">
    <location>
        <begin position="68"/>
        <end position="107"/>
    </location>
</feature>
<keyword evidence="3" id="KW-1185">Reference proteome</keyword>